<dbReference type="Proteomes" id="UP001501166">
    <property type="component" value="Unassembled WGS sequence"/>
</dbReference>
<keyword evidence="2" id="KW-0472">Membrane</keyword>
<name>A0ABP3H932_9LACT</name>
<protein>
    <recommendedName>
        <fullName evidence="5">DUF624 domain-containing protein</fullName>
    </recommendedName>
</protein>
<feature type="transmembrane region" description="Helical" evidence="2">
    <location>
        <begin position="34"/>
        <end position="54"/>
    </location>
</feature>
<comment type="caution">
    <text evidence="3">The sequence shown here is derived from an EMBL/GenBank/DDBJ whole genome shotgun (WGS) entry which is preliminary data.</text>
</comment>
<gene>
    <name evidence="3" type="ORF">GCM10008932_16730</name>
</gene>
<keyword evidence="4" id="KW-1185">Reference proteome</keyword>
<feature type="transmembrane region" description="Helical" evidence="2">
    <location>
        <begin position="91"/>
        <end position="109"/>
    </location>
</feature>
<keyword evidence="2" id="KW-0812">Transmembrane</keyword>
<evidence type="ECO:0000313" key="3">
    <source>
        <dbReference type="EMBL" id="GAA0365157.1"/>
    </source>
</evidence>
<feature type="transmembrane region" description="Helical" evidence="2">
    <location>
        <begin position="121"/>
        <end position="145"/>
    </location>
</feature>
<proteinExistence type="predicted"/>
<evidence type="ECO:0000256" key="1">
    <source>
        <dbReference type="SAM" id="MobiDB-lite"/>
    </source>
</evidence>
<evidence type="ECO:0008006" key="5">
    <source>
        <dbReference type="Google" id="ProtNLM"/>
    </source>
</evidence>
<organism evidence="3 4">
    <name type="scientific">Alkalibacterium iburiense</name>
    <dbReference type="NCBI Taxonomy" id="290589"/>
    <lineage>
        <taxon>Bacteria</taxon>
        <taxon>Bacillati</taxon>
        <taxon>Bacillota</taxon>
        <taxon>Bacilli</taxon>
        <taxon>Lactobacillales</taxon>
        <taxon>Carnobacteriaceae</taxon>
        <taxon>Alkalibacterium</taxon>
    </lineage>
</organism>
<accession>A0ABP3H932</accession>
<dbReference type="InterPro" id="IPR006938">
    <property type="entry name" value="DUF624"/>
</dbReference>
<feature type="region of interest" description="Disordered" evidence="1">
    <location>
        <begin position="219"/>
        <end position="240"/>
    </location>
</feature>
<evidence type="ECO:0000256" key="2">
    <source>
        <dbReference type="SAM" id="Phobius"/>
    </source>
</evidence>
<dbReference type="RefSeq" id="WP_343755621.1">
    <property type="nucleotide sequence ID" value="NZ_BAAACW010000108.1"/>
</dbReference>
<dbReference type="EMBL" id="BAAACW010000108">
    <property type="protein sequence ID" value="GAA0365157.1"/>
    <property type="molecule type" value="Genomic_DNA"/>
</dbReference>
<dbReference type="Pfam" id="PF04854">
    <property type="entry name" value="DUF624"/>
    <property type="match status" value="1"/>
</dbReference>
<sequence>MTNQTDQTNQPKENKRKGFIPFVTRTGEKIANLFLMQLFFILYSIKGAIVLGVFPSIAAMTRTFIDWFILEDAIQIHPTFKDNWSKHFKKANLVGYTLLLAFGFLYFDLRINEQFIQSPALHTLLLVILFILGFLTVYTFPILVGHGLSYKDIFKQSFFVSLSTPLSTIAAVLGVVLAFELSRHVIFIGLFFGVPLIILPLAWFPYNGLKKIEELKDEFKKEDEKKQKKKEKEKVNTDDV</sequence>
<keyword evidence="2" id="KW-1133">Transmembrane helix</keyword>
<feature type="transmembrane region" description="Helical" evidence="2">
    <location>
        <begin position="185"/>
        <end position="206"/>
    </location>
</feature>
<evidence type="ECO:0000313" key="4">
    <source>
        <dbReference type="Proteomes" id="UP001501166"/>
    </source>
</evidence>
<reference evidence="4" key="1">
    <citation type="journal article" date="2019" name="Int. J. Syst. Evol. Microbiol.">
        <title>The Global Catalogue of Microorganisms (GCM) 10K type strain sequencing project: providing services to taxonomists for standard genome sequencing and annotation.</title>
        <authorList>
            <consortium name="The Broad Institute Genomics Platform"/>
            <consortium name="The Broad Institute Genome Sequencing Center for Infectious Disease"/>
            <person name="Wu L."/>
            <person name="Ma J."/>
        </authorList>
    </citation>
    <scope>NUCLEOTIDE SEQUENCE [LARGE SCALE GENOMIC DNA]</scope>
    <source>
        <strain evidence="4">JCM 12662</strain>
    </source>
</reference>
<feature type="transmembrane region" description="Helical" evidence="2">
    <location>
        <begin position="157"/>
        <end position="179"/>
    </location>
</feature>